<dbReference type="RefSeq" id="WP_152194100.1">
    <property type="nucleotide sequence ID" value="NZ_VUKD01000001.1"/>
</dbReference>
<gene>
    <name evidence="1" type="ORF">GB881_02355</name>
</gene>
<reference evidence="1 2" key="1">
    <citation type="submission" date="2019-10" db="EMBL/GenBank/DDBJ databases">
        <title>Georgenia wutianyii sp. nov. and Georgenia yuyongxinii sp. nov. isolated from plateau pika (Ochotona curzoniae) in the Qinghai-Tibet plateau of China.</title>
        <authorList>
            <person name="Tian Z."/>
        </authorList>
    </citation>
    <scope>NUCLEOTIDE SEQUENCE [LARGE SCALE GENOMIC DNA]</scope>
    <source>
        <strain evidence="1 2">JCM 19765</strain>
    </source>
</reference>
<evidence type="ECO:0000313" key="1">
    <source>
        <dbReference type="EMBL" id="MPV35904.1"/>
    </source>
</evidence>
<comment type="caution">
    <text evidence="1">The sequence shown here is derived from an EMBL/GenBank/DDBJ whole genome shotgun (WGS) entry which is preliminary data.</text>
</comment>
<dbReference type="Proteomes" id="UP000437709">
    <property type="component" value="Unassembled WGS sequence"/>
</dbReference>
<keyword evidence="2" id="KW-1185">Reference proteome</keyword>
<evidence type="ECO:0000313" key="2">
    <source>
        <dbReference type="Proteomes" id="UP000437709"/>
    </source>
</evidence>
<accession>A0A6N7EKV5</accession>
<dbReference type="AlphaFoldDB" id="A0A6N7EKV5"/>
<name>A0A6N7EKV5_9MICO</name>
<dbReference type="OrthoDB" id="3782589at2"/>
<dbReference type="EMBL" id="WHPC01000004">
    <property type="protein sequence ID" value="MPV35904.1"/>
    <property type="molecule type" value="Genomic_DNA"/>
</dbReference>
<organism evidence="1 2">
    <name type="scientific">Georgenia subflava</name>
    <dbReference type="NCBI Taxonomy" id="1622177"/>
    <lineage>
        <taxon>Bacteria</taxon>
        <taxon>Bacillati</taxon>
        <taxon>Actinomycetota</taxon>
        <taxon>Actinomycetes</taxon>
        <taxon>Micrococcales</taxon>
        <taxon>Bogoriellaceae</taxon>
        <taxon>Georgenia</taxon>
    </lineage>
</organism>
<protein>
    <submittedName>
        <fullName evidence="1">DUF1579 domain-containing protein</fullName>
    </submittedName>
</protein>
<sequence>MTESTSTTAAPHQLAHLVGSWQGTNAFRMMPTDDFHEAPATATVTTAAGGYGVVLAYTWAHPEDGRQEGILLVGSPEPGQQSVDVAWGDSWHQRPAVTLLSGTLSDGALEVTTDYGGGWRWTIAIGGTSTLRITMDNVIPPEQATEDIQAGPYPVMVAELLRAT</sequence>
<proteinExistence type="predicted"/>